<gene>
    <name evidence="3" type="ordered locus">Mmc1_3541</name>
</gene>
<dbReference type="HOGENOM" id="CLU_751849_0_0_5"/>
<keyword evidence="4" id="KW-1185">Reference proteome</keyword>
<feature type="compositionally biased region" description="Basic residues" evidence="2">
    <location>
        <begin position="321"/>
        <end position="332"/>
    </location>
</feature>
<feature type="compositionally biased region" description="Polar residues" evidence="2">
    <location>
        <begin position="338"/>
        <end position="348"/>
    </location>
</feature>
<keyword evidence="1" id="KW-0175">Coiled coil</keyword>
<reference evidence="4" key="1">
    <citation type="journal article" date="2009" name="Appl. Environ. Microbiol.">
        <title>Complete genome sequence of the chemolithoautotrophic marine magnetotactic coccus strain MC-1.</title>
        <authorList>
            <person name="Schubbe S."/>
            <person name="Williams T.J."/>
            <person name="Xie G."/>
            <person name="Kiss H.E."/>
            <person name="Brettin T.S."/>
            <person name="Martinez D."/>
            <person name="Ross C.A."/>
            <person name="Schuler D."/>
            <person name="Cox B.L."/>
            <person name="Nealson K.H."/>
            <person name="Bazylinski D.A."/>
        </authorList>
    </citation>
    <scope>NUCLEOTIDE SEQUENCE [LARGE SCALE GENOMIC DNA]</scope>
    <source>
        <strain evidence="4">ATCC BAA-1437 / JCM 17883 / MC-1</strain>
    </source>
</reference>
<dbReference type="Proteomes" id="UP000002586">
    <property type="component" value="Chromosome"/>
</dbReference>
<proteinExistence type="predicted"/>
<dbReference type="RefSeq" id="WP_011715082.1">
    <property type="nucleotide sequence ID" value="NC_008576.1"/>
</dbReference>
<name>A0LDI3_MAGMM</name>
<evidence type="ECO:0000313" key="4">
    <source>
        <dbReference type="Proteomes" id="UP000002586"/>
    </source>
</evidence>
<evidence type="ECO:0000313" key="3">
    <source>
        <dbReference type="EMBL" id="ABK46026.1"/>
    </source>
</evidence>
<accession>A0LDI3</accession>
<dbReference type="AlphaFoldDB" id="A0LDI3"/>
<protein>
    <submittedName>
        <fullName evidence="3">Uncharacterized protein</fullName>
    </submittedName>
</protein>
<organism evidence="3 4">
    <name type="scientific">Magnetococcus marinus (strain ATCC BAA-1437 / JCM 17883 / MC-1)</name>
    <dbReference type="NCBI Taxonomy" id="156889"/>
    <lineage>
        <taxon>Bacteria</taxon>
        <taxon>Pseudomonadati</taxon>
        <taxon>Pseudomonadota</taxon>
        <taxon>Magnetococcia</taxon>
        <taxon>Magnetococcales</taxon>
        <taxon>Magnetococcaceae</taxon>
        <taxon>Magnetococcus</taxon>
    </lineage>
</organism>
<reference evidence="3 4" key="2">
    <citation type="journal article" date="2012" name="Int. J. Syst. Evol. Microbiol.">
        <title>Magnetococcus marinus gen. nov., sp. nov., a marine, magnetotactic bacterium that represents a novel lineage (Magnetococcaceae fam. nov.; Magnetococcales ord. nov.) at the base of the Alphaproteobacteria.</title>
        <authorList>
            <person name="Bazylinski D.A."/>
            <person name="Williams T.J."/>
            <person name="Lefevre C.T."/>
            <person name="Berg R.J."/>
            <person name="Zhang C.L."/>
            <person name="Bowser S.S."/>
            <person name="Dean A.J."/>
            <person name="Beveridge T.J."/>
        </authorList>
    </citation>
    <scope>NUCLEOTIDE SEQUENCE [LARGE SCALE GENOMIC DNA]</scope>
    <source>
        <strain evidence="4">ATCC BAA-1437 / JCM 17883 / MC-1</strain>
    </source>
</reference>
<feature type="coiled-coil region" evidence="1">
    <location>
        <begin position="191"/>
        <end position="225"/>
    </location>
</feature>
<sequence length="368" mass="41122">MFPMHLLAKGVLAGMALQEGARAEQQARAAASMDQHAQQSFQEARDRLRDVAQAVIWELEGLGSLRLDIMQRRLGQIEQVSQRIPGIADSKHTRLLNRLTRMKLLCAKAAIIMHDSHAERVHSALIGVGAFGAQGACEEGSGSCCIMHLVKRIKANTAIRWLVQGVTEVSEQKHGRWMPFGRRRRLEKALIQTFLDRSEQAQQAMQAAQTNLDRSDEAVQDMRDTVHALTKVGHAASEMRDMMRQLDVRLDLVIQELEQAARPNNASPGDLERTLRALDIAASMLHLAESPLLDPQWQISEHFLTAMQEGETILHLLSSHQPKRAKPNKRPVMHMESPKQQGWNNQSCPLFLPLYEPKKAPDGAGSPP</sequence>
<evidence type="ECO:0000256" key="1">
    <source>
        <dbReference type="SAM" id="Coils"/>
    </source>
</evidence>
<dbReference type="EMBL" id="CP000471">
    <property type="protein sequence ID" value="ABK46026.1"/>
    <property type="molecule type" value="Genomic_DNA"/>
</dbReference>
<dbReference type="KEGG" id="mgm:Mmc1_3541"/>
<feature type="region of interest" description="Disordered" evidence="2">
    <location>
        <begin position="321"/>
        <end position="348"/>
    </location>
</feature>
<evidence type="ECO:0000256" key="2">
    <source>
        <dbReference type="SAM" id="MobiDB-lite"/>
    </source>
</evidence>